<dbReference type="AlphaFoldDB" id="A0A2D2B1B3"/>
<dbReference type="OrthoDB" id="4014363at2"/>
<dbReference type="CDD" id="cd06233">
    <property type="entry name" value="M14-like"/>
    <property type="match status" value="1"/>
</dbReference>
<proteinExistence type="predicted"/>
<evidence type="ECO:0008006" key="3">
    <source>
        <dbReference type="Google" id="ProtNLM"/>
    </source>
</evidence>
<name>A0A2D2B1B3_9CAUL</name>
<accession>A0A2D2B1B3</accession>
<dbReference type="KEGG" id="cmb:CSW64_17470"/>
<sequence>MTCYSEDYRAARTRLLAAAQAAGGWTHEAVAHPVAGADGEPIYMDVLWRGPEAASRVLTISSGTHGVEGFCGSALQLQLVEDAPVLPPDTALMLVHAVNPYGFSHLRRVNEDNVDLNRNFVDFTGGAPENDAYAAIDALLNPAELPDGAMAGIAAELERLRAEMDYLNFLKAVSGGQYAFPRGIQYGGAGPVWSRRTVEALWARRLANRRVVVQIDLHSGLGASGVGMLMMAANDDEPHKALTADWFGPMFVTPRPLSRADTILGGYMNEAMETRLPGVRVVPMTLEYGTEAGDVVLGAMIEDNWLVHHGDLAGERGQDIKARLLRAFYPTDPTWRAAVLERGRQVFAQALAGLGAADLEERLTG</sequence>
<dbReference type="EMBL" id="CP024201">
    <property type="protein sequence ID" value="ATQ44050.1"/>
    <property type="molecule type" value="Genomic_DNA"/>
</dbReference>
<dbReference type="RefSeq" id="WP_099623298.1">
    <property type="nucleotide sequence ID" value="NZ_CP024201.1"/>
</dbReference>
<dbReference type="InterPro" id="IPR021259">
    <property type="entry name" value="DUF2817"/>
</dbReference>
<dbReference type="SUPFAM" id="SSF53187">
    <property type="entry name" value="Zn-dependent exopeptidases"/>
    <property type="match status" value="1"/>
</dbReference>
<organism evidence="1 2">
    <name type="scientific">Caulobacter mirabilis</name>
    <dbReference type="NCBI Taxonomy" id="69666"/>
    <lineage>
        <taxon>Bacteria</taxon>
        <taxon>Pseudomonadati</taxon>
        <taxon>Pseudomonadota</taxon>
        <taxon>Alphaproteobacteria</taxon>
        <taxon>Caulobacterales</taxon>
        <taxon>Caulobacteraceae</taxon>
        <taxon>Caulobacter</taxon>
    </lineage>
</organism>
<keyword evidence="2" id="KW-1185">Reference proteome</keyword>
<dbReference type="Gene3D" id="3.40.630.10">
    <property type="entry name" value="Zn peptidases"/>
    <property type="match status" value="1"/>
</dbReference>
<dbReference type="Pfam" id="PF10994">
    <property type="entry name" value="DUF2817"/>
    <property type="match status" value="1"/>
</dbReference>
<protein>
    <recommendedName>
        <fullName evidence="3">DUF2817 domain-containing protein</fullName>
    </recommendedName>
</protein>
<dbReference type="Proteomes" id="UP000228945">
    <property type="component" value="Chromosome"/>
</dbReference>
<gene>
    <name evidence="1" type="ORF">CSW64_17470</name>
</gene>
<evidence type="ECO:0000313" key="2">
    <source>
        <dbReference type="Proteomes" id="UP000228945"/>
    </source>
</evidence>
<reference evidence="1 2" key="1">
    <citation type="submission" date="2017-10" db="EMBL/GenBank/DDBJ databases">
        <title>Genome sequence of Caulobacter mirabilis FWC38.</title>
        <authorList>
            <person name="Fiebig A."/>
            <person name="Crosson S."/>
        </authorList>
    </citation>
    <scope>NUCLEOTIDE SEQUENCE [LARGE SCALE GENOMIC DNA]</scope>
    <source>
        <strain evidence="1 2">FWC 38</strain>
    </source>
</reference>
<evidence type="ECO:0000313" key="1">
    <source>
        <dbReference type="EMBL" id="ATQ44050.1"/>
    </source>
</evidence>